<dbReference type="Gene3D" id="1.20.1070.10">
    <property type="entry name" value="Rhodopsin 7-helix transmembrane proteins"/>
    <property type="match status" value="2"/>
</dbReference>
<evidence type="ECO:0000256" key="8">
    <source>
        <dbReference type="ARBA" id="ARBA00023180"/>
    </source>
</evidence>
<keyword evidence="4 10" id="KW-1133">Transmembrane helix</keyword>
<evidence type="ECO:0000256" key="4">
    <source>
        <dbReference type="ARBA" id="ARBA00022989"/>
    </source>
</evidence>
<feature type="transmembrane region" description="Helical" evidence="10">
    <location>
        <begin position="287"/>
        <end position="315"/>
    </location>
</feature>
<keyword evidence="13" id="KW-1185">Reference proteome</keyword>
<dbReference type="InterPro" id="IPR017452">
    <property type="entry name" value="GPCR_Rhodpsn_7TM"/>
</dbReference>
<keyword evidence="9" id="KW-0807">Transducer</keyword>
<dbReference type="PROSITE" id="PS50262">
    <property type="entry name" value="G_PROTEIN_RECEP_F1_2"/>
    <property type="match status" value="2"/>
</dbReference>
<feature type="transmembrane region" description="Helical" evidence="10">
    <location>
        <begin position="256"/>
        <end position="275"/>
    </location>
</feature>
<feature type="transmembrane region" description="Helical" evidence="10">
    <location>
        <begin position="336"/>
        <end position="358"/>
    </location>
</feature>
<comment type="subcellular location">
    <subcellularLocation>
        <location evidence="1">Cell membrane</location>
        <topology evidence="1">Multi-pass membrane protein</topology>
    </subcellularLocation>
</comment>
<evidence type="ECO:0000256" key="2">
    <source>
        <dbReference type="ARBA" id="ARBA00022475"/>
    </source>
</evidence>
<keyword evidence="3 10" id="KW-0812">Transmembrane</keyword>
<feature type="domain" description="G-protein coupled receptors family 1 profile" evidence="11">
    <location>
        <begin position="15"/>
        <end position="242"/>
    </location>
</feature>
<evidence type="ECO:0000259" key="11">
    <source>
        <dbReference type="PROSITE" id="PS50262"/>
    </source>
</evidence>
<feature type="transmembrane region" description="Helical" evidence="10">
    <location>
        <begin position="96"/>
        <end position="115"/>
    </location>
</feature>
<dbReference type="PANTHER" id="PTHR24246:SF27">
    <property type="entry name" value="ADENOSINE RECEPTOR, ISOFORM A"/>
    <property type="match status" value="1"/>
</dbReference>
<feature type="transmembrane region" description="Helical" evidence="10">
    <location>
        <begin position="183"/>
        <end position="205"/>
    </location>
</feature>
<evidence type="ECO:0000256" key="5">
    <source>
        <dbReference type="ARBA" id="ARBA00023040"/>
    </source>
</evidence>
<name>A0ABN8LZF8_9CNID</name>
<accession>A0ABN8LZF8</accession>
<reference evidence="12 13" key="1">
    <citation type="submission" date="2022-05" db="EMBL/GenBank/DDBJ databases">
        <authorList>
            <consortium name="Genoscope - CEA"/>
            <person name="William W."/>
        </authorList>
    </citation>
    <scope>NUCLEOTIDE SEQUENCE [LARGE SCALE GENOMIC DNA]</scope>
</reference>
<evidence type="ECO:0000256" key="10">
    <source>
        <dbReference type="SAM" id="Phobius"/>
    </source>
</evidence>
<dbReference type="CDD" id="cd00637">
    <property type="entry name" value="7tm_classA_rhodopsin-like"/>
    <property type="match status" value="2"/>
</dbReference>
<evidence type="ECO:0000313" key="12">
    <source>
        <dbReference type="EMBL" id="CAH3022553.1"/>
    </source>
</evidence>
<keyword evidence="7" id="KW-0675">Receptor</keyword>
<feature type="domain" description="G-protein coupled receptors family 1 profile" evidence="11">
    <location>
        <begin position="266"/>
        <end position="400"/>
    </location>
</feature>
<gene>
    <name evidence="12" type="ORF">PEVE_00015956</name>
</gene>
<keyword evidence="8" id="KW-0325">Glycoprotein</keyword>
<organism evidence="12 13">
    <name type="scientific">Porites evermanni</name>
    <dbReference type="NCBI Taxonomy" id="104178"/>
    <lineage>
        <taxon>Eukaryota</taxon>
        <taxon>Metazoa</taxon>
        <taxon>Cnidaria</taxon>
        <taxon>Anthozoa</taxon>
        <taxon>Hexacorallia</taxon>
        <taxon>Scleractinia</taxon>
        <taxon>Fungiina</taxon>
        <taxon>Poritidae</taxon>
        <taxon>Porites</taxon>
    </lineage>
</organism>
<comment type="caution">
    <text evidence="12">The sequence shown here is derived from an EMBL/GenBank/DDBJ whole genome shotgun (WGS) entry which is preliminary data.</text>
</comment>
<evidence type="ECO:0000256" key="3">
    <source>
        <dbReference type="ARBA" id="ARBA00022692"/>
    </source>
</evidence>
<evidence type="ECO:0000256" key="9">
    <source>
        <dbReference type="ARBA" id="ARBA00023224"/>
    </source>
</evidence>
<dbReference type="Pfam" id="PF00001">
    <property type="entry name" value="7tm_1"/>
    <property type="match status" value="1"/>
</dbReference>
<evidence type="ECO:0000256" key="6">
    <source>
        <dbReference type="ARBA" id="ARBA00023136"/>
    </source>
</evidence>
<keyword evidence="2" id="KW-1003">Cell membrane</keyword>
<feature type="transmembrane region" description="Helical" evidence="10">
    <location>
        <begin position="378"/>
        <end position="397"/>
    </location>
</feature>
<dbReference type="InterPro" id="IPR000276">
    <property type="entry name" value="GPCR_Rhodpsn"/>
</dbReference>
<feature type="transmembrane region" description="Helical" evidence="10">
    <location>
        <begin position="6"/>
        <end position="24"/>
    </location>
</feature>
<feature type="non-terminal residue" evidence="12">
    <location>
        <position position="400"/>
    </location>
</feature>
<protein>
    <recommendedName>
        <fullName evidence="11">G-protein coupled receptors family 1 profile domain-containing protein</fullName>
    </recommendedName>
</protein>
<dbReference type="PANTHER" id="PTHR24246">
    <property type="entry name" value="OLFACTORY RECEPTOR AND ADENOSINE RECEPTOR"/>
    <property type="match status" value="1"/>
</dbReference>
<dbReference type="EMBL" id="CALNXI010000224">
    <property type="protein sequence ID" value="CAH3022553.1"/>
    <property type="molecule type" value="Genomic_DNA"/>
</dbReference>
<sequence>SGVFLVVATLVTALGNGLLLLAIWKDPFKTFRTPNTFFVIGLAVADFLTAGQFAHFISAATMNSSYIILLLFTWSQFTAINFPFKHKVLVTKSRVIASVILTWVYTVMFAILSASRVAETAFLKMDLYFHTTGSLLLLNVGYFCLYRAFKTQMRRLHSWKANHFLGKGQGVHRNNRRERQFTIVNLLLLTFVISCSLPVTVFFYLQYHWKDLTRLELLRLHLAGLFSNDVLFLKFALDPLIYAWRLAQYRRALNSLLVSTLVTALANGLLLLAIWKDPFKTFRTPNTFFVIGLAVADFLTGITACPLTAFQDIGLYISVKRRDSSIIPSLQKAGDLAHLISAATMNSSYIILLLFTWSQFTAINFPFKHKVLVTKSRVIASVILTWVYTVMFAILSASGV</sequence>
<feature type="transmembrane region" description="Helical" evidence="10">
    <location>
        <begin position="127"/>
        <end position="149"/>
    </location>
</feature>
<evidence type="ECO:0000313" key="13">
    <source>
        <dbReference type="Proteomes" id="UP001159427"/>
    </source>
</evidence>
<proteinExistence type="predicted"/>
<evidence type="ECO:0000256" key="1">
    <source>
        <dbReference type="ARBA" id="ARBA00004651"/>
    </source>
</evidence>
<keyword evidence="5" id="KW-0297">G-protein coupled receptor</keyword>
<keyword evidence="6 10" id="KW-0472">Membrane</keyword>
<dbReference type="SUPFAM" id="SSF81321">
    <property type="entry name" value="Family A G protein-coupled receptor-like"/>
    <property type="match status" value="2"/>
</dbReference>
<feature type="non-terminal residue" evidence="12">
    <location>
        <position position="1"/>
    </location>
</feature>
<evidence type="ECO:0000256" key="7">
    <source>
        <dbReference type="ARBA" id="ARBA00023170"/>
    </source>
</evidence>
<dbReference type="Proteomes" id="UP001159427">
    <property type="component" value="Unassembled WGS sequence"/>
</dbReference>